<accession>A0ABR7IH38</accession>
<dbReference type="EMBL" id="JACOQG010000007">
    <property type="protein sequence ID" value="MBC5779255.1"/>
    <property type="molecule type" value="Genomic_DNA"/>
</dbReference>
<name>A0ABR7IH38_9FIRM</name>
<sequence length="133" mass="15500">MRKKISDEEADKLLEEQYIREAKEMEAVLLRSAGIDPEEESEPEAEEKIKAGYDHLMASLKRKGQYRERYSEDAIINFEDWNRKMEALRLETEKRKRTHLLVKRGGVLAAGFMMAFLTGMTLLANIKNFFTIV</sequence>
<organism evidence="2 3">
    <name type="scientific">Blautia difficilis</name>
    <dbReference type="NCBI Taxonomy" id="2763027"/>
    <lineage>
        <taxon>Bacteria</taxon>
        <taxon>Bacillati</taxon>
        <taxon>Bacillota</taxon>
        <taxon>Clostridia</taxon>
        <taxon>Lachnospirales</taxon>
        <taxon>Lachnospiraceae</taxon>
        <taxon>Blautia</taxon>
    </lineage>
</organism>
<evidence type="ECO:0000256" key="1">
    <source>
        <dbReference type="SAM" id="Phobius"/>
    </source>
</evidence>
<dbReference type="Proteomes" id="UP000649826">
    <property type="component" value="Unassembled WGS sequence"/>
</dbReference>
<gene>
    <name evidence="2" type="ORF">H8Z82_06220</name>
</gene>
<dbReference type="RefSeq" id="WP_186994597.1">
    <property type="nucleotide sequence ID" value="NZ_JACOQG010000007.1"/>
</dbReference>
<feature type="transmembrane region" description="Helical" evidence="1">
    <location>
        <begin position="105"/>
        <end position="126"/>
    </location>
</feature>
<keyword evidence="1" id="KW-0812">Transmembrane</keyword>
<reference evidence="2 3" key="1">
    <citation type="submission" date="2020-08" db="EMBL/GenBank/DDBJ databases">
        <title>Genome public.</title>
        <authorList>
            <person name="Liu C."/>
            <person name="Sun Q."/>
        </authorList>
    </citation>
    <scope>NUCLEOTIDE SEQUENCE [LARGE SCALE GENOMIC DNA]</scope>
    <source>
        <strain evidence="2 3">M29</strain>
    </source>
</reference>
<keyword evidence="1" id="KW-0472">Membrane</keyword>
<protein>
    <submittedName>
        <fullName evidence="2">Uncharacterized protein</fullName>
    </submittedName>
</protein>
<keyword evidence="3" id="KW-1185">Reference proteome</keyword>
<evidence type="ECO:0000313" key="2">
    <source>
        <dbReference type="EMBL" id="MBC5779255.1"/>
    </source>
</evidence>
<keyword evidence="1" id="KW-1133">Transmembrane helix</keyword>
<evidence type="ECO:0000313" key="3">
    <source>
        <dbReference type="Proteomes" id="UP000649826"/>
    </source>
</evidence>
<comment type="caution">
    <text evidence="2">The sequence shown here is derived from an EMBL/GenBank/DDBJ whole genome shotgun (WGS) entry which is preliminary data.</text>
</comment>
<proteinExistence type="predicted"/>